<comment type="similarity">
    <text evidence="12">Belongs to the calcium channel alpha-1 subunit (TC 1.A.1.11) family.</text>
</comment>
<feature type="transmembrane region" description="Helical" evidence="14">
    <location>
        <begin position="102"/>
        <end position="120"/>
    </location>
</feature>
<dbReference type="FunFam" id="1.20.120.350:FF:000009">
    <property type="entry name" value="Voltage-dependent T-type calcium channel subunit alpha"/>
    <property type="match status" value="1"/>
</dbReference>
<feature type="transmembrane region" description="Helical" evidence="14">
    <location>
        <begin position="198"/>
        <end position="216"/>
    </location>
</feature>
<evidence type="ECO:0000256" key="10">
    <source>
        <dbReference type="ARBA" id="ARBA00023303"/>
    </source>
</evidence>
<feature type="transmembrane region" description="Helical" evidence="14">
    <location>
        <begin position="536"/>
        <end position="553"/>
    </location>
</feature>
<dbReference type="GO" id="GO:0005245">
    <property type="term" value="F:voltage-gated calcium channel activity"/>
    <property type="evidence" value="ECO:0007669"/>
    <property type="project" value="InterPro"/>
</dbReference>
<keyword evidence="3 14" id="KW-0812">Transmembrane</keyword>
<keyword evidence="9" id="KW-0325">Glycoprotein</keyword>
<dbReference type="InterPro" id="IPR005821">
    <property type="entry name" value="Ion_trans_dom"/>
</dbReference>
<dbReference type="SUPFAM" id="SSF81324">
    <property type="entry name" value="Voltage-gated potassium channels"/>
    <property type="match status" value="4"/>
</dbReference>
<feature type="binding site" evidence="11">
    <location>
        <position position="291"/>
    </location>
    <ligand>
        <name>Ca(2+)</name>
        <dbReference type="ChEBI" id="CHEBI:29108"/>
    </ligand>
</feature>
<evidence type="ECO:0000256" key="8">
    <source>
        <dbReference type="ARBA" id="ARBA00023136"/>
    </source>
</evidence>
<feature type="compositionally biased region" description="Polar residues" evidence="13">
    <location>
        <begin position="802"/>
        <end position="816"/>
    </location>
</feature>
<keyword evidence="11 12" id="KW-0106">Calcium</keyword>
<name>A0A7S1IVH8_9EUGL</name>
<feature type="transmembrane region" description="Helical" evidence="14">
    <location>
        <begin position="952"/>
        <end position="970"/>
    </location>
</feature>
<keyword evidence="2" id="KW-0813">Transport</keyword>
<keyword evidence="10" id="KW-0407">Ion channel</keyword>
<keyword evidence="8 14" id="KW-0472">Membrane</keyword>
<feature type="compositionally biased region" description="Pro residues" evidence="13">
    <location>
        <begin position="759"/>
        <end position="771"/>
    </location>
</feature>
<evidence type="ECO:0000256" key="4">
    <source>
        <dbReference type="ARBA" id="ARBA00022737"/>
    </source>
</evidence>
<accession>A0A7S1IVH8</accession>
<dbReference type="PANTHER" id="PTHR10037:SF62">
    <property type="entry name" value="SODIUM CHANNEL PROTEIN 60E"/>
    <property type="match status" value="1"/>
</dbReference>
<dbReference type="PROSITE" id="PS50096">
    <property type="entry name" value="IQ"/>
    <property type="match status" value="1"/>
</dbReference>
<feature type="transmembrane region" description="Helical" evidence="14">
    <location>
        <begin position="277"/>
        <end position="296"/>
    </location>
</feature>
<evidence type="ECO:0000259" key="15">
    <source>
        <dbReference type="Pfam" id="PF00520"/>
    </source>
</evidence>
<feature type="transmembrane region" description="Helical" evidence="14">
    <location>
        <begin position="308"/>
        <end position="331"/>
    </location>
</feature>
<feature type="region of interest" description="Disordered" evidence="13">
    <location>
        <begin position="1945"/>
        <end position="1985"/>
    </location>
</feature>
<feature type="binding site" evidence="11">
    <location>
        <position position="1160"/>
    </location>
    <ligand>
        <name>Ca(2+)</name>
        <dbReference type="ChEBI" id="CHEBI:29108"/>
    </ligand>
</feature>
<dbReference type="Gene3D" id="1.10.287.70">
    <property type="match status" value="4"/>
</dbReference>
<feature type="domain" description="Ion transport" evidence="15">
    <location>
        <begin position="416"/>
        <end position="654"/>
    </location>
</feature>
<feature type="region of interest" description="Disordered" evidence="13">
    <location>
        <begin position="1763"/>
        <end position="1807"/>
    </location>
</feature>
<feature type="compositionally biased region" description="Polar residues" evidence="13">
    <location>
        <begin position="1956"/>
        <end position="1967"/>
    </location>
</feature>
<feature type="compositionally biased region" description="Low complexity" evidence="13">
    <location>
        <begin position="1880"/>
        <end position="1889"/>
    </location>
</feature>
<evidence type="ECO:0000256" key="9">
    <source>
        <dbReference type="ARBA" id="ARBA00023180"/>
    </source>
</evidence>
<feature type="compositionally biased region" description="Pro residues" evidence="13">
    <location>
        <begin position="1968"/>
        <end position="1985"/>
    </location>
</feature>
<dbReference type="GO" id="GO:0046872">
    <property type="term" value="F:metal ion binding"/>
    <property type="evidence" value="ECO:0007669"/>
    <property type="project" value="UniProtKB-KW"/>
</dbReference>
<dbReference type="GO" id="GO:0005891">
    <property type="term" value="C:voltage-gated calcium channel complex"/>
    <property type="evidence" value="ECO:0007669"/>
    <property type="project" value="InterPro"/>
</dbReference>
<dbReference type="InterPro" id="IPR043203">
    <property type="entry name" value="VGCC_Ca_Na"/>
</dbReference>
<evidence type="ECO:0000256" key="14">
    <source>
        <dbReference type="SAM" id="Phobius"/>
    </source>
</evidence>
<evidence type="ECO:0000256" key="13">
    <source>
        <dbReference type="SAM" id="MobiDB-lite"/>
    </source>
</evidence>
<dbReference type="Gene3D" id="1.10.238.10">
    <property type="entry name" value="EF-hand"/>
    <property type="match status" value="1"/>
</dbReference>
<feature type="binding site" evidence="11">
    <location>
        <position position="609"/>
    </location>
    <ligand>
        <name>Ca(2+)</name>
        <dbReference type="ChEBI" id="CHEBI:29108"/>
    </ligand>
</feature>
<feature type="transmembrane region" description="Helical" evidence="14">
    <location>
        <begin position="132"/>
        <end position="151"/>
    </location>
</feature>
<keyword evidence="7" id="KW-0406">Ion transport</keyword>
<feature type="domain" description="Ion transport" evidence="15">
    <location>
        <begin position="951"/>
        <end position="1220"/>
    </location>
</feature>
<evidence type="ECO:0000256" key="3">
    <source>
        <dbReference type="ARBA" id="ARBA00022692"/>
    </source>
</evidence>
<organism evidence="16">
    <name type="scientific">Eutreptiella gymnastica</name>
    <dbReference type="NCBI Taxonomy" id="73025"/>
    <lineage>
        <taxon>Eukaryota</taxon>
        <taxon>Discoba</taxon>
        <taxon>Euglenozoa</taxon>
        <taxon>Euglenida</taxon>
        <taxon>Spirocuta</taxon>
        <taxon>Euglenophyceae</taxon>
        <taxon>Eutreptiales</taxon>
        <taxon>Eutreptiaceae</taxon>
        <taxon>Eutreptiella</taxon>
    </lineage>
</organism>
<dbReference type="Gene3D" id="1.20.120.350">
    <property type="entry name" value="Voltage-gated potassium channels. Chain C"/>
    <property type="match status" value="4"/>
</dbReference>
<dbReference type="InterPro" id="IPR027359">
    <property type="entry name" value="Volt_channel_dom_sf"/>
</dbReference>
<dbReference type="FunFam" id="1.10.287.70:FF:000166">
    <property type="entry name" value="Voltage-gated Ca2+ channel, alpha subunit"/>
    <property type="match status" value="1"/>
</dbReference>
<comment type="subcellular location">
    <subcellularLocation>
        <location evidence="1 12">Membrane</location>
        <topology evidence="1 12">Multi-pass membrane protein</topology>
    </subcellularLocation>
</comment>
<dbReference type="PRINTS" id="PR00167">
    <property type="entry name" value="CACHANNEL"/>
</dbReference>
<feature type="domain" description="Ion transport" evidence="15">
    <location>
        <begin position="1271"/>
        <end position="1515"/>
    </location>
</feature>
<keyword evidence="12" id="KW-0109">Calcium transport</keyword>
<sequence length="1985" mass="221805">MENGQLSAASNDVAGQRGAPHLTVSVGDDAYTLNVLTPRTLADQRYPQTAWRKKFRLRIVRHKYFDRLVVGLILLNCLALALDDPTSKTEVTKLQNVVNMSEYFFTGAFTLELICNIIALGLKGYVSDPWNILDAVIVLGGITTLTIDLALPNVEVVGISGLRAFRVLRPLRAIAGIPEIRIIVNSLLGSFKMLLDAMSLYLLLMLMFGIMAIQLWKGRLLYRCVDSEGGVMNESQVCNPTESDNGYLELQGYQCPWGYTCSIVENPNYGKTSFDNIGIALLTLFTMVTTEWWTVVMYDVQNGISGWYWPYFVLLMLLGAFFVINLCLVIINDAFEKNVQAERDRKEELEQEQQRKPVENVPQKKQSLWRRMMDNVKAFCQPDDDRQLDAASGAQNRSCLVKMRLRMQRILRGSKWNFCITSVIIINTLILSLDHYPMDSWFADILYYGNIVCTYVFTFESFFKIVALGVRMFIISPANLFDLGVVIVSWIDIFFENAPGVTVLRTFRLLRLFKLARSFPSLQRWLNIVIESAVEASWLTVLLLLVLFIYALLGRQFFAGKLCCLDGDGAPWDRDSPECNVPGCPGVPRMNFDSLFWSLISVFQILSGEDWNALMYDGMRGVGDLSALFYVSCFIIGNYLVLNLFIAVLLNNQAITEHEEPEEAPQPMGSILAKNRTKQKWLRCLPCCGKKYKRSGSEILTSQQKKAWMHFVAHLSEQVPTDKNAKRGEQLTAFTQEMTKQLEKQMSEIIYTDKEDAPKPVPKPVSPTSPKPKPEEANGAPAGGVARGGLRKPGMGHGSPRSPATSPISSPKNRTQTPLALADGLEAPKDINTLKSLAIEHAVKQFLASMGRGSGAEQETKTNASRDRWRAFINAVDRAKKHPLSHAPQLWISDAERELMREVNTGIWQAMAVSDSPEKEEGEIGGVLANQVHVSLFTRVRRSLRKVITNHYFEYVVILLIVISSVALAMENPFMAPDSPLAVTLASINLVLSLLFFGEMCIKILAMGFVLEKGTYLRDGWNVLDFIIVTTSMAALISGQSSLQLLKMIRVLRPLRFINRSPGLKLVVDALISSIPPLGNVMLISMFFWLIFSILGTQFFMGKFYSCVPHPDIGDDGKTDYGSLDREQCVLAGGHWLNQEANFDNVLRSCLTLFEVATLEGWVDVMHNGVAAVGIGQAPVADGNPVMALYFVIFIVVGSFFILNLCIGVLIDNYYRMRNATNGLDANLTAEQREWITMQKVMMASFKGQLRRAVMPEEGSVRYKVWQFVEWKWFDNMILSVIILNICIMASEHYGQTDLWSDITATVNQVFGFIYLLECILKIVGYGWSGYIRDSWNKFDFCIVVFGTSGMIVNFISAGDIGIGTLFRVARLGRILRVLKMKKGIRTLVRTLVLSVPSLANVGGLLFLLYFLYALLGVKLFGGVRRGENLNQDANFEDMPHAMLLMVRMSTGEAWNSIMADCMVQEPFCSEQFADCGVPTAPIFFVSFVLLGMFILLNLFIAVILDNFMEVSEEEDLGVHDAIQNFCRVWGKFDPRRRLHMPTQKIPEFLVMIGPPFGFPSDMQLQEVLHQCACVNMIVDRQKVSFQNLLVGLAEHRFGVSLPADQVKKLEQQWVDLFSKAQSNSFPMVHESADVAEGAATTIQSAWRGRLERRRMKVKLQSCGSSGMVATVAVKSRRSSNKSSMNESWAVAKPETGAGSIQFREFLPVQRSSSSLQLPQASVIAMPASDLNMSLPAKDPQTWARSPANQYKDALKLDLNQIPPGQVPLSPRAQFSGQPQPQPFSALGNIRPGGPSAESQPSSTTPSHHYTTKFYCTNNSSITINNIATYNININSYQYARPSPFPSFQRPTSSNKYPRSKSEAESYKYYKDYTPGVFNSHTSPSSSNSAEETKAYPTEPEPSQEPSPSIMLPAGLLGSSDHMTLFEHPVRPGFTTQTTMTVITRQTQDPTLDPFSFTSSSQRRPTNPSIPRPIPVGLVPPTPPI</sequence>
<evidence type="ECO:0000256" key="5">
    <source>
        <dbReference type="ARBA" id="ARBA00022882"/>
    </source>
</evidence>
<feature type="transmembrane region" description="Helical" evidence="14">
    <location>
        <begin position="1273"/>
        <end position="1290"/>
    </location>
</feature>
<reference evidence="16" key="1">
    <citation type="submission" date="2021-01" db="EMBL/GenBank/DDBJ databases">
        <authorList>
            <person name="Corre E."/>
            <person name="Pelletier E."/>
            <person name="Niang G."/>
            <person name="Scheremetjew M."/>
            <person name="Finn R."/>
            <person name="Kale V."/>
            <person name="Holt S."/>
            <person name="Cochrane G."/>
            <person name="Meng A."/>
            <person name="Brown T."/>
            <person name="Cohen L."/>
        </authorList>
    </citation>
    <scope>NUCLEOTIDE SEQUENCE</scope>
    <source>
        <strain evidence="16">NIES-381</strain>
    </source>
</reference>
<evidence type="ECO:0000256" key="7">
    <source>
        <dbReference type="ARBA" id="ARBA00023065"/>
    </source>
</evidence>
<evidence type="ECO:0000256" key="2">
    <source>
        <dbReference type="ARBA" id="ARBA00022448"/>
    </source>
</evidence>
<feature type="region of interest" description="Disordered" evidence="13">
    <location>
        <begin position="752"/>
        <end position="816"/>
    </location>
</feature>
<keyword evidence="11" id="KW-0479">Metal-binding</keyword>
<protein>
    <recommendedName>
        <fullName evidence="15">Ion transport domain-containing protein</fullName>
    </recommendedName>
</protein>
<dbReference type="Pfam" id="PF00520">
    <property type="entry name" value="Ion_trans"/>
    <property type="match status" value="4"/>
</dbReference>
<dbReference type="GO" id="GO:0001518">
    <property type="term" value="C:voltage-gated sodium channel complex"/>
    <property type="evidence" value="ECO:0007669"/>
    <property type="project" value="TreeGrafter"/>
</dbReference>
<keyword evidence="6 14" id="KW-1133">Transmembrane helix</keyword>
<dbReference type="CDD" id="cd23767">
    <property type="entry name" value="IQCD"/>
    <property type="match status" value="1"/>
</dbReference>
<feature type="region of interest" description="Disordered" evidence="13">
    <location>
        <begin position="1878"/>
        <end position="1913"/>
    </location>
</feature>
<feature type="transmembrane region" description="Helical" evidence="14">
    <location>
        <begin position="1188"/>
        <end position="1211"/>
    </location>
</feature>
<keyword evidence="12" id="KW-0107">Calcium channel</keyword>
<evidence type="ECO:0000256" key="12">
    <source>
        <dbReference type="RuleBase" id="RU003808"/>
    </source>
</evidence>
<feature type="transmembrane region" description="Helical" evidence="14">
    <location>
        <begin position="64"/>
        <end position="82"/>
    </location>
</feature>
<evidence type="ECO:0000313" key="16">
    <source>
        <dbReference type="EMBL" id="CAD9024326.1"/>
    </source>
</evidence>
<feature type="transmembrane region" description="Helical" evidence="14">
    <location>
        <begin position="416"/>
        <end position="433"/>
    </location>
</feature>
<proteinExistence type="inferred from homology"/>
<keyword evidence="5 12" id="KW-0851">Voltage-gated channel</keyword>
<evidence type="ECO:0000256" key="11">
    <source>
        <dbReference type="PIRSR" id="PIRSR602077-1"/>
    </source>
</evidence>
<keyword evidence="4" id="KW-0677">Repeat</keyword>
<feature type="domain" description="Ion transport" evidence="15">
    <location>
        <begin position="62"/>
        <end position="338"/>
    </location>
</feature>
<feature type="transmembrane region" description="Helical" evidence="14">
    <location>
        <begin position="1388"/>
        <end position="1413"/>
    </location>
</feature>
<feature type="transmembrane region" description="Helical" evidence="14">
    <location>
        <begin position="1343"/>
        <end position="1367"/>
    </location>
</feature>
<dbReference type="InterPro" id="IPR002077">
    <property type="entry name" value="VDCCAlpha1"/>
</dbReference>
<evidence type="ECO:0000256" key="6">
    <source>
        <dbReference type="ARBA" id="ARBA00022989"/>
    </source>
</evidence>
<feature type="transmembrane region" description="Helical" evidence="14">
    <location>
        <begin position="1066"/>
        <end position="1095"/>
    </location>
</feature>
<feature type="transmembrane region" description="Helical" evidence="14">
    <location>
        <begin position="445"/>
        <end position="463"/>
    </location>
</feature>
<feature type="transmembrane region" description="Helical" evidence="14">
    <location>
        <begin position="1483"/>
        <end position="1505"/>
    </location>
</feature>
<dbReference type="GO" id="GO:0005248">
    <property type="term" value="F:voltage-gated sodium channel activity"/>
    <property type="evidence" value="ECO:0007669"/>
    <property type="project" value="TreeGrafter"/>
</dbReference>
<dbReference type="PANTHER" id="PTHR10037">
    <property type="entry name" value="VOLTAGE-GATED CATION CHANNEL CALCIUM AND SODIUM"/>
    <property type="match status" value="1"/>
</dbReference>
<gene>
    <name evidence="16" type="ORF">EGYM00392_LOCUS35451</name>
</gene>
<feature type="transmembrane region" description="Helical" evidence="14">
    <location>
        <begin position="627"/>
        <end position="650"/>
    </location>
</feature>
<feature type="transmembrane region" description="Helical" evidence="14">
    <location>
        <begin position="1310"/>
        <end position="1331"/>
    </location>
</feature>
<evidence type="ECO:0000256" key="1">
    <source>
        <dbReference type="ARBA" id="ARBA00004141"/>
    </source>
</evidence>
<dbReference type="EMBL" id="HBGA01094874">
    <property type="protein sequence ID" value="CAD9024326.1"/>
    <property type="molecule type" value="Transcribed_RNA"/>
</dbReference>